<evidence type="ECO:0000313" key="1">
    <source>
        <dbReference type="EMBL" id="POH72882.1"/>
    </source>
</evidence>
<protein>
    <submittedName>
        <fullName evidence="1">Uncharacterized protein</fullName>
    </submittedName>
</protein>
<organism evidence="1 2">
    <name type="scientific">Arthrobacter glacialis</name>
    <dbReference type="NCBI Taxonomy" id="1664"/>
    <lineage>
        <taxon>Bacteria</taxon>
        <taxon>Bacillati</taxon>
        <taxon>Actinomycetota</taxon>
        <taxon>Actinomycetes</taxon>
        <taxon>Micrococcales</taxon>
        <taxon>Micrococcaceae</taxon>
        <taxon>Arthrobacter</taxon>
    </lineage>
</organism>
<sequence>MEFQQVAEDVADAAVGVIGTQENTAHRGEGFLYHRHHRRRTLMLPGLFQHPNTFPSLGAIAIDSIPAE</sequence>
<dbReference type="EMBL" id="PPXC01000010">
    <property type="protein sequence ID" value="POH72882.1"/>
    <property type="molecule type" value="Genomic_DNA"/>
</dbReference>
<evidence type="ECO:0000313" key="2">
    <source>
        <dbReference type="Proteomes" id="UP000237061"/>
    </source>
</evidence>
<keyword evidence="2" id="KW-1185">Reference proteome</keyword>
<comment type="caution">
    <text evidence="1">The sequence shown here is derived from an EMBL/GenBank/DDBJ whole genome shotgun (WGS) entry which is preliminary data.</text>
</comment>
<dbReference type="AlphaFoldDB" id="A0A2S3ZV90"/>
<dbReference type="Proteomes" id="UP000237061">
    <property type="component" value="Unassembled WGS sequence"/>
</dbReference>
<reference evidence="1 2" key="1">
    <citation type="submission" date="2018-01" db="EMBL/GenBank/DDBJ databases">
        <title>Arthrobacter sp. nov., from glaciers in China.</title>
        <authorList>
            <person name="Liu Q."/>
            <person name="Xin Y.-H."/>
        </authorList>
    </citation>
    <scope>NUCLEOTIDE SEQUENCE [LARGE SCALE GENOMIC DNA]</scope>
    <source>
        <strain evidence="1 2">HLT2-12-2</strain>
    </source>
</reference>
<gene>
    <name evidence="1" type="ORF">CVS27_13515</name>
</gene>
<name>A0A2S3ZV90_ARTGL</name>
<accession>A0A2S3ZV90</accession>
<dbReference type="RefSeq" id="WP_103466276.1">
    <property type="nucleotide sequence ID" value="NZ_PPXC01000010.1"/>
</dbReference>
<proteinExistence type="predicted"/>